<dbReference type="InterPro" id="IPR000866">
    <property type="entry name" value="AhpC/TSA"/>
</dbReference>
<comment type="subcellular location">
    <subcellularLocation>
        <location evidence="1">Cell envelope</location>
    </subcellularLocation>
</comment>
<keyword evidence="4" id="KW-0676">Redox-active center</keyword>
<name>A0ABT4KUF7_9SPHI</name>
<dbReference type="RefSeq" id="WP_269414352.1">
    <property type="nucleotide sequence ID" value="NZ_JAPWGL010000001.1"/>
</dbReference>
<comment type="caution">
    <text evidence="6">The sequence shown here is derived from an EMBL/GenBank/DDBJ whole genome shotgun (WGS) entry which is preliminary data.</text>
</comment>
<keyword evidence="7" id="KW-1185">Reference proteome</keyword>
<dbReference type="PROSITE" id="PS00194">
    <property type="entry name" value="THIOREDOXIN_1"/>
    <property type="match status" value="1"/>
</dbReference>
<dbReference type="SUPFAM" id="SSF52833">
    <property type="entry name" value="Thioredoxin-like"/>
    <property type="match status" value="1"/>
</dbReference>
<dbReference type="InterPro" id="IPR013766">
    <property type="entry name" value="Thioredoxin_domain"/>
</dbReference>
<dbReference type="Pfam" id="PF14289">
    <property type="entry name" value="DUF4369"/>
    <property type="match status" value="1"/>
</dbReference>
<evidence type="ECO:0000256" key="4">
    <source>
        <dbReference type="ARBA" id="ARBA00023284"/>
    </source>
</evidence>
<evidence type="ECO:0000256" key="1">
    <source>
        <dbReference type="ARBA" id="ARBA00004196"/>
    </source>
</evidence>
<dbReference type="Proteomes" id="UP001144341">
    <property type="component" value="Unassembled WGS sequence"/>
</dbReference>
<proteinExistence type="predicted"/>
<dbReference type="Pfam" id="PF00578">
    <property type="entry name" value="AhpC-TSA"/>
    <property type="match status" value="1"/>
</dbReference>
<evidence type="ECO:0000256" key="2">
    <source>
        <dbReference type="ARBA" id="ARBA00022748"/>
    </source>
</evidence>
<evidence type="ECO:0000313" key="7">
    <source>
        <dbReference type="Proteomes" id="UP001144341"/>
    </source>
</evidence>
<dbReference type="PROSITE" id="PS51352">
    <property type="entry name" value="THIOREDOXIN_2"/>
    <property type="match status" value="1"/>
</dbReference>
<evidence type="ECO:0000256" key="3">
    <source>
        <dbReference type="ARBA" id="ARBA00023157"/>
    </source>
</evidence>
<dbReference type="InterPro" id="IPR017937">
    <property type="entry name" value="Thioredoxin_CS"/>
</dbReference>
<dbReference type="InterPro" id="IPR025380">
    <property type="entry name" value="DUF4369"/>
</dbReference>
<reference evidence="6" key="1">
    <citation type="submission" date="2022-12" db="EMBL/GenBank/DDBJ databases">
        <title>Genome sequence of SJ11.</title>
        <authorList>
            <person name="Woo H."/>
        </authorList>
    </citation>
    <scope>NUCLEOTIDE SEQUENCE</scope>
    <source>
        <strain evidence="6">SJ11</strain>
    </source>
</reference>
<accession>A0ABT4KUF7</accession>
<dbReference type="InterPro" id="IPR036249">
    <property type="entry name" value="Thioredoxin-like_sf"/>
</dbReference>
<sequence length="374" mass="42112">MASMFLLMSLHILAQTKTFTLKGKLTNVKDGSKIWFYAYHPALQKDSAIITNGTFEFKGNLTGPIQAQLFLPHGPKFKVMLPLTGAYDFLNLYLDEGVIKVNGTDSVKNMLVSGSIINAEDQKLSKTLNVLENKILTIRSEFKQAPVEQQKDPAFMSASDNKIIKLWKEIEAAKLKFAKENPDSYVSLNAVFELTRGRTMNYHVLDTAYQSLSDRYKNTVLAKNTKQMILTGINTTVGSQAVDFSQPDVNGKIYKLSDFKGKYVMLEFWASWCGPCRAESPNLVKAYEKYKDKNFTIMAISLDKKRDEWLNAVKEDKIPYLQLGDLKGPQVSEVAISYGIQSIPESYIIDPNGKIIAKNLRGEALNKKLTELFN</sequence>
<dbReference type="PANTHER" id="PTHR42852">
    <property type="entry name" value="THIOL:DISULFIDE INTERCHANGE PROTEIN DSBE"/>
    <property type="match status" value="1"/>
</dbReference>
<protein>
    <submittedName>
        <fullName evidence="6">TlpA disulfide reductase family protein</fullName>
    </submittedName>
</protein>
<dbReference type="PANTHER" id="PTHR42852:SF6">
    <property type="entry name" value="THIOL:DISULFIDE INTERCHANGE PROTEIN DSBE"/>
    <property type="match status" value="1"/>
</dbReference>
<keyword evidence="3" id="KW-1015">Disulfide bond</keyword>
<dbReference type="InterPro" id="IPR050553">
    <property type="entry name" value="Thioredoxin_ResA/DsbE_sf"/>
</dbReference>
<gene>
    <name evidence="6" type="ORF">O0931_04510</name>
</gene>
<dbReference type="CDD" id="cd02966">
    <property type="entry name" value="TlpA_like_family"/>
    <property type="match status" value="1"/>
</dbReference>
<organism evidence="6 7">
    <name type="scientific">Pedobacter rhodius</name>
    <dbReference type="NCBI Taxonomy" id="3004098"/>
    <lineage>
        <taxon>Bacteria</taxon>
        <taxon>Pseudomonadati</taxon>
        <taxon>Bacteroidota</taxon>
        <taxon>Sphingobacteriia</taxon>
        <taxon>Sphingobacteriales</taxon>
        <taxon>Sphingobacteriaceae</taxon>
        <taxon>Pedobacter</taxon>
    </lineage>
</organism>
<dbReference type="Gene3D" id="3.40.30.10">
    <property type="entry name" value="Glutaredoxin"/>
    <property type="match status" value="1"/>
</dbReference>
<dbReference type="EMBL" id="JAPWGL010000001">
    <property type="protein sequence ID" value="MCZ4222552.1"/>
    <property type="molecule type" value="Genomic_DNA"/>
</dbReference>
<feature type="domain" description="Thioredoxin" evidence="5">
    <location>
        <begin position="235"/>
        <end position="374"/>
    </location>
</feature>
<evidence type="ECO:0000259" key="5">
    <source>
        <dbReference type="PROSITE" id="PS51352"/>
    </source>
</evidence>
<keyword evidence="2" id="KW-0201">Cytochrome c-type biogenesis</keyword>
<evidence type="ECO:0000313" key="6">
    <source>
        <dbReference type="EMBL" id="MCZ4222552.1"/>
    </source>
</evidence>